<name>A0A9J5YB81_SOLCO</name>
<feature type="region of interest" description="Disordered" evidence="1">
    <location>
        <begin position="589"/>
        <end position="631"/>
    </location>
</feature>
<feature type="region of interest" description="Disordered" evidence="1">
    <location>
        <begin position="33"/>
        <end position="102"/>
    </location>
</feature>
<feature type="region of interest" description="Disordered" evidence="1">
    <location>
        <begin position="517"/>
        <end position="551"/>
    </location>
</feature>
<dbReference type="PANTHER" id="PTHR33448">
    <property type="entry name" value="CHLOROPLAST PROTEIN HCF243-RELATED"/>
    <property type="match status" value="1"/>
</dbReference>
<sequence length="704" mass="80567">MDLDTRPHHRTAAVTSNSTTSELFICFTSRLSSSSSSSSMKFSKSILSPGRARDGPLSLPTSLSRRLRANGSLKGGQASPMFPATGKKRGSGFENPEPTSPKVTCIGQVRVKTKKKVKQTRSLSKRRSGSGEVSFRKIEQVTEAFNQTDDRLLLRNQRYSQGNSSVHYQQQECVSHRNQRWVHLPLTICEALRAFGAEFSCCSLAVRRVFRRTKGKRRRKEGRIMSIDRVGRFLLDASGEEERTEEEEARRSIMRSSRRHVFEDIEFKDEIVEMENGGGNGEKGRVSICIPPKNALLLMRCRSDPLKMADLTNRFRESPVLKNEHYDDEDEEEDAVELERFGEIKRMEIVDCQKCEPSNEVEAAEKLCKLPGEARLSVDLNEMEEDPEETEVMEIEEERRHETCELAAEMEEEHDQIECFVAEDEEYLEQSVQLVNHMEDNKEFGNNHVEEEGEKGTISLRLSLSESSNRRSIKIEDEELELVTEEAALEEEEERFKSTVMREIEEILMQGNIEMNSTAPQQESEQEEPAHNDEQIEEEKQIEQPKEPENESVLPECLLLMMCEPKLSMEVSKETWVCRRDFLRWLPERKQHAKPPKKEIPEEQPKRRRSTDTKPTEHRNKHLLQPPRSSCSLPAATGMSMATMIEQKLVNAAAYEPFVLTRCKSEPMRTAAAKLTPENCCWKNRKIEPHRPATFGVGAAGVGF</sequence>
<feature type="compositionally biased region" description="Basic and acidic residues" evidence="1">
    <location>
        <begin position="589"/>
        <end position="618"/>
    </location>
</feature>
<reference evidence="2 3" key="1">
    <citation type="submission" date="2020-09" db="EMBL/GenBank/DDBJ databases">
        <title>De no assembly of potato wild relative species, Solanum commersonii.</title>
        <authorList>
            <person name="Cho K."/>
        </authorList>
    </citation>
    <scope>NUCLEOTIDE SEQUENCE [LARGE SCALE GENOMIC DNA]</scope>
    <source>
        <strain evidence="2">LZ3.2</strain>
        <tissue evidence="2">Leaf</tissue>
    </source>
</reference>
<keyword evidence="3" id="KW-1185">Reference proteome</keyword>
<evidence type="ECO:0000313" key="3">
    <source>
        <dbReference type="Proteomes" id="UP000824120"/>
    </source>
</evidence>
<accession>A0A9J5YB81</accession>
<feature type="compositionally biased region" description="Basic and acidic residues" evidence="1">
    <location>
        <begin position="528"/>
        <end position="549"/>
    </location>
</feature>
<proteinExistence type="predicted"/>
<organism evidence="2 3">
    <name type="scientific">Solanum commersonii</name>
    <name type="common">Commerson's wild potato</name>
    <name type="synonym">Commerson's nightshade</name>
    <dbReference type="NCBI Taxonomy" id="4109"/>
    <lineage>
        <taxon>Eukaryota</taxon>
        <taxon>Viridiplantae</taxon>
        <taxon>Streptophyta</taxon>
        <taxon>Embryophyta</taxon>
        <taxon>Tracheophyta</taxon>
        <taxon>Spermatophyta</taxon>
        <taxon>Magnoliopsida</taxon>
        <taxon>eudicotyledons</taxon>
        <taxon>Gunneridae</taxon>
        <taxon>Pentapetalae</taxon>
        <taxon>asterids</taxon>
        <taxon>lamiids</taxon>
        <taxon>Solanales</taxon>
        <taxon>Solanaceae</taxon>
        <taxon>Solanoideae</taxon>
        <taxon>Solaneae</taxon>
        <taxon>Solanum</taxon>
    </lineage>
</organism>
<comment type="caution">
    <text evidence="2">The sequence shown here is derived from an EMBL/GenBank/DDBJ whole genome shotgun (WGS) entry which is preliminary data.</text>
</comment>
<evidence type="ECO:0000256" key="1">
    <source>
        <dbReference type="SAM" id="MobiDB-lite"/>
    </source>
</evidence>
<dbReference type="Proteomes" id="UP000824120">
    <property type="component" value="Chromosome 7"/>
</dbReference>
<gene>
    <name evidence="2" type="ORF">H5410_038825</name>
</gene>
<dbReference type="AlphaFoldDB" id="A0A9J5YB81"/>
<dbReference type="EMBL" id="JACXVP010000007">
    <property type="protein sequence ID" value="KAG5597593.1"/>
    <property type="molecule type" value="Genomic_DNA"/>
</dbReference>
<evidence type="ECO:0000313" key="2">
    <source>
        <dbReference type="EMBL" id="KAG5597593.1"/>
    </source>
</evidence>
<dbReference type="PANTHER" id="PTHR33448:SF4">
    <property type="entry name" value="CHLOROPLAST PROTEIN HCF243"/>
    <property type="match status" value="1"/>
</dbReference>
<protein>
    <submittedName>
        <fullName evidence="2">Uncharacterized protein</fullName>
    </submittedName>
</protein>
<dbReference type="OrthoDB" id="1934890at2759"/>
<feature type="compositionally biased region" description="Low complexity" evidence="1">
    <location>
        <begin position="33"/>
        <end position="48"/>
    </location>
</feature>